<evidence type="ECO:0000313" key="2">
    <source>
        <dbReference type="Proteomes" id="UP000008312"/>
    </source>
</evidence>
<dbReference type="Proteomes" id="UP000008312">
    <property type="component" value="Unassembled WGS sequence"/>
</dbReference>
<sequence>MDKILGKFVWSTETSQFTEVSGCLKEEADLERLKDLFYDCVLDAGIITGSDISGDTKLRRIILSYQHFEYVIVLEKTNMSVVKRQL</sequence>
<accession>D8LYZ8</accession>
<dbReference type="InParanoid" id="D8LYZ8"/>
<reference evidence="1" key="1">
    <citation type="submission" date="2010-02" db="EMBL/GenBank/DDBJ databases">
        <title>Sequencing and annotation of the Blastocystis hominis genome.</title>
        <authorList>
            <person name="Wincker P."/>
        </authorList>
    </citation>
    <scope>NUCLEOTIDE SEQUENCE</scope>
    <source>
        <strain evidence="1">Singapore isolate B</strain>
    </source>
</reference>
<keyword evidence="2" id="KW-1185">Reference proteome</keyword>
<evidence type="ECO:0000313" key="1">
    <source>
        <dbReference type="EMBL" id="CBK21037.2"/>
    </source>
</evidence>
<dbReference type="RefSeq" id="XP_012895085.1">
    <property type="nucleotide sequence ID" value="XM_013039631.1"/>
</dbReference>
<gene>
    <name evidence="1" type="ORF">GSBLH_T00001258001</name>
</gene>
<dbReference type="AlphaFoldDB" id="D8LYZ8"/>
<name>D8LYZ8_BLAHO</name>
<proteinExistence type="predicted"/>
<dbReference type="EMBL" id="FN668640">
    <property type="protein sequence ID" value="CBK21037.2"/>
    <property type="molecule type" value="Genomic_DNA"/>
</dbReference>
<protein>
    <submittedName>
        <fullName evidence="1">Uncharacterized protein</fullName>
    </submittedName>
</protein>
<dbReference type="GeneID" id="24918529"/>
<organism evidence="1">
    <name type="scientific">Blastocystis hominis</name>
    <dbReference type="NCBI Taxonomy" id="12968"/>
    <lineage>
        <taxon>Eukaryota</taxon>
        <taxon>Sar</taxon>
        <taxon>Stramenopiles</taxon>
        <taxon>Bigyra</taxon>
        <taxon>Opalozoa</taxon>
        <taxon>Opalinata</taxon>
        <taxon>Blastocystidae</taxon>
        <taxon>Blastocystis</taxon>
    </lineage>
</organism>